<evidence type="ECO:0000256" key="12">
    <source>
        <dbReference type="ARBA" id="ARBA00037975"/>
    </source>
</evidence>
<reference evidence="15 16" key="1">
    <citation type="submission" date="2016-10" db="EMBL/GenBank/DDBJ databases">
        <authorList>
            <person name="de Groot N.N."/>
        </authorList>
    </citation>
    <scope>NUCLEOTIDE SEQUENCE [LARGE SCALE GENOMIC DNA]</scope>
    <source>
        <strain evidence="15 16">CGMCC 1.3401</strain>
    </source>
</reference>
<dbReference type="GO" id="GO:0009055">
    <property type="term" value="F:electron transfer activity"/>
    <property type="evidence" value="ECO:0007669"/>
    <property type="project" value="InterPro"/>
</dbReference>
<keyword evidence="5" id="KW-0349">Heme</keyword>
<proteinExistence type="inferred from homology"/>
<evidence type="ECO:0000313" key="16">
    <source>
        <dbReference type="Proteomes" id="UP000199542"/>
    </source>
</evidence>
<evidence type="ECO:0000256" key="10">
    <source>
        <dbReference type="ARBA" id="ARBA00023004"/>
    </source>
</evidence>
<evidence type="ECO:0000256" key="7">
    <source>
        <dbReference type="ARBA" id="ARBA00022723"/>
    </source>
</evidence>
<keyword evidence="3" id="KW-0813">Transport</keyword>
<comment type="similarity">
    <text evidence="12">Belongs to the cytochrome b561 family.</text>
</comment>
<gene>
    <name evidence="15" type="ORF">SAMN02927900_06036</name>
</gene>
<name>A0A1G4U2V3_9HYPH</name>
<keyword evidence="10" id="KW-0408">Iron</keyword>
<dbReference type="GO" id="GO:0020037">
    <property type="term" value="F:heme binding"/>
    <property type="evidence" value="ECO:0007669"/>
    <property type="project" value="TreeGrafter"/>
</dbReference>
<dbReference type="AlphaFoldDB" id="A0A1G4U2V3"/>
<evidence type="ECO:0000256" key="5">
    <source>
        <dbReference type="ARBA" id="ARBA00022617"/>
    </source>
</evidence>
<organism evidence="15 16">
    <name type="scientific">Rhizobium mongolense subsp. loessense</name>
    <dbReference type="NCBI Taxonomy" id="158890"/>
    <lineage>
        <taxon>Bacteria</taxon>
        <taxon>Pseudomonadati</taxon>
        <taxon>Pseudomonadota</taxon>
        <taxon>Alphaproteobacteria</taxon>
        <taxon>Hyphomicrobiales</taxon>
        <taxon>Rhizobiaceae</taxon>
        <taxon>Rhizobium/Agrobacterium group</taxon>
        <taxon>Rhizobium</taxon>
    </lineage>
</organism>
<dbReference type="SUPFAM" id="SSF81342">
    <property type="entry name" value="Transmembrane di-heme cytochromes"/>
    <property type="match status" value="1"/>
</dbReference>
<dbReference type="Proteomes" id="UP000199542">
    <property type="component" value="Unassembled WGS sequence"/>
</dbReference>
<comment type="cofactor">
    <cofactor evidence="1">
        <name>heme b</name>
        <dbReference type="ChEBI" id="CHEBI:60344"/>
    </cofactor>
</comment>
<feature type="transmembrane region" description="Helical" evidence="13">
    <location>
        <begin position="7"/>
        <end position="25"/>
    </location>
</feature>
<keyword evidence="6 13" id="KW-0812">Transmembrane</keyword>
<evidence type="ECO:0000256" key="4">
    <source>
        <dbReference type="ARBA" id="ARBA00022475"/>
    </source>
</evidence>
<dbReference type="GO" id="GO:0005886">
    <property type="term" value="C:plasma membrane"/>
    <property type="evidence" value="ECO:0007669"/>
    <property type="project" value="UniProtKB-SubCell"/>
</dbReference>
<dbReference type="InterPro" id="IPR011577">
    <property type="entry name" value="Cyt_b561_bac/Ni-Hgenase"/>
</dbReference>
<feature type="transmembrane region" description="Helical" evidence="13">
    <location>
        <begin position="96"/>
        <end position="117"/>
    </location>
</feature>
<comment type="subcellular location">
    <subcellularLocation>
        <location evidence="2">Cell membrane</location>
        <topology evidence="2">Multi-pass membrane protein</topology>
    </subcellularLocation>
</comment>
<evidence type="ECO:0000256" key="8">
    <source>
        <dbReference type="ARBA" id="ARBA00022982"/>
    </source>
</evidence>
<feature type="transmembrane region" description="Helical" evidence="13">
    <location>
        <begin position="129"/>
        <end position="148"/>
    </location>
</feature>
<dbReference type="GO" id="GO:0022904">
    <property type="term" value="P:respiratory electron transport chain"/>
    <property type="evidence" value="ECO:0007669"/>
    <property type="project" value="InterPro"/>
</dbReference>
<dbReference type="InterPro" id="IPR016174">
    <property type="entry name" value="Di-haem_cyt_TM"/>
</dbReference>
<accession>A0A1G4U2V3</accession>
<protein>
    <submittedName>
        <fullName evidence="15">Cytochrome b561</fullName>
    </submittedName>
</protein>
<dbReference type="GO" id="GO:0046872">
    <property type="term" value="F:metal ion binding"/>
    <property type="evidence" value="ECO:0007669"/>
    <property type="project" value="UniProtKB-KW"/>
</dbReference>
<feature type="domain" description="Cytochrome b561 bacterial/Ni-hydrogenase" evidence="14">
    <location>
        <begin position="4"/>
        <end position="158"/>
    </location>
</feature>
<dbReference type="PANTHER" id="PTHR30529">
    <property type="entry name" value="CYTOCHROME B561"/>
    <property type="match status" value="1"/>
</dbReference>
<keyword evidence="7" id="KW-0479">Metal-binding</keyword>
<keyword evidence="8" id="KW-0249">Electron transport</keyword>
<dbReference type="Pfam" id="PF01292">
    <property type="entry name" value="Ni_hydr_CYTB"/>
    <property type="match status" value="1"/>
</dbReference>
<dbReference type="EMBL" id="FMTM01000016">
    <property type="protein sequence ID" value="SCW87931.1"/>
    <property type="molecule type" value="Genomic_DNA"/>
</dbReference>
<keyword evidence="4" id="KW-1003">Cell membrane</keyword>
<evidence type="ECO:0000256" key="11">
    <source>
        <dbReference type="ARBA" id="ARBA00023136"/>
    </source>
</evidence>
<evidence type="ECO:0000256" key="2">
    <source>
        <dbReference type="ARBA" id="ARBA00004651"/>
    </source>
</evidence>
<evidence type="ECO:0000256" key="13">
    <source>
        <dbReference type="SAM" id="Phobius"/>
    </source>
</evidence>
<evidence type="ECO:0000259" key="14">
    <source>
        <dbReference type="Pfam" id="PF01292"/>
    </source>
</evidence>
<evidence type="ECO:0000256" key="9">
    <source>
        <dbReference type="ARBA" id="ARBA00022989"/>
    </source>
</evidence>
<feature type="transmembrane region" description="Helical" evidence="13">
    <location>
        <begin position="56"/>
        <end position="75"/>
    </location>
</feature>
<keyword evidence="9 13" id="KW-1133">Transmembrane helix</keyword>
<dbReference type="PANTHER" id="PTHR30529:SF1">
    <property type="entry name" value="CYTOCHROME B561 HOMOLOG 2"/>
    <property type="match status" value="1"/>
</dbReference>
<sequence length="164" mass="18445">MTPRYSLSQIVLHWAVAVLIPIQYWTGGSIERTHHAVHMGLSPEPWDVIQHHVHNYAGIAIGALMVARFGLRVIHRSALKHPAKSLVDRLARAMHFAFYAAIIAQAVMGFVASYLWFGIAPVHVMGSRVILALLALHIAAAAWHTFVWRDETVDRMIFPRRTLS</sequence>
<dbReference type="Gene3D" id="1.20.950.20">
    <property type="entry name" value="Transmembrane di-heme cytochromes, Chain C"/>
    <property type="match status" value="1"/>
</dbReference>
<evidence type="ECO:0000256" key="3">
    <source>
        <dbReference type="ARBA" id="ARBA00022448"/>
    </source>
</evidence>
<evidence type="ECO:0000256" key="1">
    <source>
        <dbReference type="ARBA" id="ARBA00001970"/>
    </source>
</evidence>
<evidence type="ECO:0000313" key="15">
    <source>
        <dbReference type="EMBL" id="SCW87931.1"/>
    </source>
</evidence>
<dbReference type="RefSeq" id="WP_092588401.1">
    <property type="nucleotide sequence ID" value="NZ_FMTM01000016.1"/>
</dbReference>
<evidence type="ECO:0000256" key="6">
    <source>
        <dbReference type="ARBA" id="ARBA00022692"/>
    </source>
</evidence>
<dbReference type="InterPro" id="IPR052168">
    <property type="entry name" value="Cytochrome_b561_oxidase"/>
</dbReference>
<keyword evidence="11 13" id="KW-0472">Membrane</keyword>